<organism evidence="1 2">
    <name type="scientific">Chitinophaga filiformis</name>
    <name type="common">Myxococcus filiformis</name>
    <name type="synonym">Flexibacter filiformis</name>
    <dbReference type="NCBI Taxonomy" id="104663"/>
    <lineage>
        <taxon>Bacteria</taxon>
        <taxon>Pseudomonadati</taxon>
        <taxon>Bacteroidota</taxon>
        <taxon>Chitinophagia</taxon>
        <taxon>Chitinophagales</taxon>
        <taxon>Chitinophagaceae</taxon>
        <taxon>Chitinophaga</taxon>
    </lineage>
</organism>
<protein>
    <submittedName>
        <fullName evidence="1">Uncharacterized protein</fullName>
    </submittedName>
</protein>
<evidence type="ECO:0000313" key="1">
    <source>
        <dbReference type="EMBL" id="SDG39467.1"/>
    </source>
</evidence>
<evidence type="ECO:0000313" key="2">
    <source>
        <dbReference type="Proteomes" id="UP000199045"/>
    </source>
</evidence>
<gene>
    <name evidence="1" type="ORF">SAMN04488121_104110</name>
</gene>
<dbReference type="Proteomes" id="UP000199045">
    <property type="component" value="Unassembled WGS sequence"/>
</dbReference>
<proteinExistence type="predicted"/>
<dbReference type="AlphaFoldDB" id="A0A1G7TVV5"/>
<name>A0A1G7TVV5_CHIFI</name>
<reference evidence="1 2" key="1">
    <citation type="submission" date="2016-10" db="EMBL/GenBank/DDBJ databases">
        <authorList>
            <person name="de Groot N.N."/>
        </authorList>
    </citation>
    <scope>NUCLEOTIDE SEQUENCE [LARGE SCALE GENOMIC DNA]</scope>
    <source>
        <strain evidence="1 2">DSM 527</strain>
    </source>
</reference>
<accession>A0A1G7TVV5</accession>
<dbReference type="EMBL" id="FNBN01000004">
    <property type="protein sequence ID" value="SDG39467.1"/>
    <property type="molecule type" value="Genomic_DNA"/>
</dbReference>
<sequence>MFNLKLNNPELDQKSRIIYAGLFFFRHIHNKKQGVSKVRYTLFSFVYLMEPGSYLSDSEDLRLF</sequence>